<proteinExistence type="predicted"/>
<gene>
    <name evidence="2" type="ORF">C7441_112175</name>
</gene>
<name>A0A316C027_PSESE</name>
<protein>
    <submittedName>
        <fullName evidence="2">Uncharacterized protein</fullName>
    </submittedName>
</protein>
<dbReference type="EMBL" id="QGGG01000012">
    <property type="protein sequence ID" value="PWJ80633.1"/>
    <property type="molecule type" value="Genomic_DNA"/>
</dbReference>
<evidence type="ECO:0000313" key="3">
    <source>
        <dbReference type="Proteomes" id="UP000245396"/>
    </source>
</evidence>
<reference evidence="2 3" key="1">
    <citation type="submission" date="2018-05" db="EMBL/GenBank/DDBJ databases">
        <title>Genomic Encyclopedia of Type Strains, Phase IV (KMG-IV): sequencing the most valuable type-strain genomes for metagenomic binning, comparative biology and taxonomic classification.</title>
        <authorList>
            <person name="Goeker M."/>
        </authorList>
    </citation>
    <scope>NUCLEOTIDE SEQUENCE [LARGE SCALE GENOMIC DNA]</scope>
    <source>
        <strain evidence="2 3">DSM 6986</strain>
    </source>
</reference>
<dbReference type="AlphaFoldDB" id="A0A316C027"/>
<sequence>MAKTNEPYRYIEVESYKEPSTSSTPTTLGHTPF</sequence>
<feature type="compositionally biased region" description="Polar residues" evidence="1">
    <location>
        <begin position="18"/>
        <end position="33"/>
    </location>
</feature>
<evidence type="ECO:0000313" key="2">
    <source>
        <dbReference type="EMBL" id="PWJ80633.1"/>
    </source>
</evidence>
<organism evidence="2 3">
    <name type="scientific">Pseudaminobacter salicylatoxidans</name>
    <dbReference type="NCBI Taxonomy" id="93369"/>
    <lineage>
        <taxon>Bacteria</taxon>
        <taxon>Pseudomonadati</taxon>
        <taxon>Pseudomonadota</taxon>
        <taxon>Alphaproteobacteria</taxon>
        <taxon>Hyphomicrobiales</taxon>
        <taxon>Phyllobacteriaceae</taxon>
        <taxon>Pseudaminobacter</taxon>
    </lineage>
</organism>
<dbReference type="Proteomes" id="UP000245396">
    <property type="component" value="Unassembled WGS sequence"/>
</dbReference>
<evidence type="ECO:0000256" key="1">
    <source>
        <dbReference type="SAM" id="MobiDB-lite"/>
    </source>
</evidence>
<feature type="region of interest" description="Disordered" evidence="1">
    <location>
        <begin position="14"/>
        <end position="33"/>
    </location>
</feature>
<keyword evidence="3" id="KW-1185">Reference proteome</keyword>
<accession>A0A316C027</accession>
<comment type="caution">
    <text evidence="2">The sequence shown here is derived from an EMBL/GenBank/DDBJ whole genome shotgun (WGS) entry which is preliminary data.</text>
</comment>